<protein>
    <submittedName>
        <fullName evidence="1">Uncharacterized protein</fullName>
    </submittedName>
</protein>
<organism evidence="1 2">
    <name type="scientific">Punica granatum</name>
    <name type="common">Pomegranate</name>
    <dbReference type="NCBI Taxonomy" id="22663"/>
    <lineage>
        <taxon>Eukaryota</taxon>
        <taxon>Viridiplantae</taxon>
        <taxon>Streptophyta</taxon>
        <taxon>Embryophyta</taxon>
        <taxon>Tracheophyta</taxon>
        <taxon>Spermatophyta</taxon>
        <taxon>Magnoliopsida</taxon>
        <taxon>eudicotyledons</taxon>
        <taxon>Gunneridae</taxon>
        <taxon>Pentapetalae</taxon>
        <taxon>rosids</taxon>
        <taxon>malvids</taxon>
        <taxon>Myrtales</taxon>
        <taxon>Lythraceae</taxon>
        <taxon>Punica</taxon>
    </lineage>
</organism>
<dbReference type="AlphaFoldDB" id="A0A2I0K0F3"/>
<dbReference type="Proteomes" id="UP000233551">
    <property type="component" value="Unassembled WGS sequence"/>
</dbReference>
<gene>
    <name evidence="1" type="ORF">CRG98_018019</name>
</gene>
<comment type="caution">
    <text evidence="1">The sequence shown here is derived from an EMBL/GenBank/DDBJ whole genome shotgun (WGS) entry which is preliminary data.</text>
</comment>
<keyword evidence="2" id="KW-1185">Reference proteome</keyword>
<dbReference type="EMBL" id="PGOL01001025">
    <property type="protein sequence ID" value="PKI61590.1"/>
    <property type="molecule type" value="Genomic_DNA"/>
</dbReference>
<proteinExistence type="predicted"/>
<evidence type="ECO:0000313" key="2">
    <source>
        <dbReference type="Proteomes" id="UP000233551"/>
    </source>
</evidence>
<reference evidence="1 2" key="1">
    <citation type="submission" date="2017-11" db="EMBL/GenBank/DDBJ databases">
        <title>De-novo sequencing of pomegranate (Punica granatum L.) genome.</title>
        <authorList>
            <person name="Akparov Z."/>
            <person name="Amiraslanov A."/>
            <person name="Hajiyeva S."/>
            <person name="Abbasov M."/>
            <person name="Kaur K."/>
            <person name="Hamwieh A."/>
            <person name="Solovyev V."/>
            <person name="Salamov A."/>
            <person name="Braich B."/>
            <person name="Kosarev P."/>
            <person name="Mahmoud A."/>
            <person name="Hajiyev E."/>
            <person name="Babayeva S."/>
            <person name="Izzatullayeva V."/>
            <person name="Mammadov A."/>
            <person name="Mammadov A."/>
            <person name="Sharifova S."/>
            <person name="Ojaghi J."/>
            <person name="Eynullazada K."/>
            <person name="Bayramov B."/>
            <person name="Abdulazimova A."/>
            <person name="Shahmuradov I."/>
        </authorList>
    </citation>
    <scope>NUCLEOTIDE SEQUENCE [LARGE SCALE GENOMIC DNA]</scope>
    <source>
        <strain evidence="2">cv. AG2017</strain>
        <tissue evidence="1">Leaf</tissue>
    </source>
</reference>
<accession>A0A2I0K0F3</accession>
<sequence>MSSVASFPYCFPIRSPPPLFQMPQQRVLAFPLSLPPPTSQCPREVPTPSGVRMDGSAMVLETPTCPKVVSSKPFFLSLDLFYTVGRISACISCSKVVIYFTHVIMHAEESQ</sequence>
<name>A0A2I0K0F3_PUNGR</name>
<evidence type="ECO:0000313" key="1">
    <source>
        <dbReference type="EMBL" id="PKI61590.1"/>
    </source>
</evidence>